<organism evidence="2 3">
    <name type="scientific">Candidatus Mediterraneibacter stercorigallinarum</name>
    <dbReference type="NCBI Taxonomy" id="2838686"/>
    <lineage>
        <taxon>Bacteria</taxon>
        <taxon>Bacillati</taxon>
        <taxon>Bacillota</taxon>
        <taxon>Clostridia</taxon>
        <taxon>Lachnospirales</taxon>
        <taxon>Lachnospiraceae</taxon>
        <taxon>Mediterraneibacter</taxon>
    </lineage>
</organism>
<feature type="transmembrane region" description="Helical" evidence="1">
    <location>
        <begin position="37"/>
        <end position="58"/>
    </location>
</feature>
<protein>
    <submittedName>
        <fullName evidence="2">Uncharacterized protein</fullName>
    </submittedName>
</protein>
<accession>A0A9D2DA03</accession>
<dbReference type="PROSITE" id="PS51257">
    <property type="entry name" value="PROKAR_LIPOPROTEIN"/>
    <property type="match status" value="1"/>
</dbReference>
<keyword evidence="1" id="KW-1133">Transmembrane helix</keyword>
<sequence>MKKTKRILALIGAALLACMYICTLVFALMDSPAAAGLFRASVAATILIPVLLYAYILVARLLKGSGSDSFPDHDQNKDSHI</sequence>
<evidence type="ECO:0000256" key="1">
    <source>
        <dbReference type="SAM" id="Phobius"/>
    </source>
</evidence>
<keyword evidence="1" id="KW-0812">Transmembrane</keyword>
<evidence type="ECO:0000313" key="3">
    <source>
        <dbReference type="Proteomes" id="UP000824017"/>
    </source>
</evidence>
<name>A0A9D2DA03_9FIRM</name>
<gene>
    <name evidence="2" type="ORF">H9817_04660</name>
</gene>
<dbReference type="Proteomes" id="UP000824017">
    <property type="component" value="Unassembled WGS sequence"/>
</dbReference>
<comment type="caution">
    <text evidence="2">The sequence shown here is derived from an EMBL/GenBank/DDBJ whole genome shotgun (WGS) entry which is preliminary data.</text>
</comment>
<dbReference type="AlphaFoldDB" id="A0A9D2DA03"/>
<keyword evidence="1" id="KW-0472">Membrane</keyword>
<reference evidence="2" key="2">
    <citation type="submission" date="2021-04" db="EMBL/GenBank/DDBJ databases">
        <authorList>
            <person name="Gilroy R."/>
        </authorList>
    </citation>
    <scope>NUCLEOTIDE SEQUENCE</scope>
    <source>
        <strain evidence="2">ChiGjej1B1-13045</strain>
    </source>
</reference>
<reference evidence="2" key="1">
    <citation type="journal article" date="2021" name="PeerJ">
        <title>Extensive microbial diversity within the chicken gut microbiome revealed by metagenomics and culture.</title>
        <authorList>
            <person name="Gilroy R."/>
            <person name="Ravi A."/>
            <person name="Getino M."/>
            <person name="Pursley I."/>
            <person name="Horton D.L."/>
            <person name="Alikhan N.F."/>
            <person name="Baker D."/>
            <person name="Gharbi K."/>
            <person name="Hall N."/>
            <person name="Watson M."/>
            <person name="Adriaenssens E.M."/>
            <person name="Foster-Nyarko E."/>
            <person name="Jarju S."/>
            <person name="Secka A."/>
            <person name="Antonio M."/>
            <person name="Oren A."/>
            <person name="Chaudhuri R.R."/>
            <person name="La Ragione R."/>
            <person name="Hildebrand F."/>
            <person name="Pallen M.J."/>
        </authorList>
    </citation>
    <scope>NUCLEOTIDE SEQUENCE</scope>
    <source>
        <strain evidence="2">ChiGjej1B1-13045</strain>
    </source>
</reference>
<proteinExistence type="predicted"/>
<dbReference type="EMBL" id="DXCD01000122">
    <property type="protein sequence ID" value="HIZ13196.1"/>
    <property type="molecule type" value="Genomic_DNA"/>
</dbReference>
<evidence type="ECO:0000313" key="2">
    <source>
        <dbReference type="EMBL" id="HIZ13196.1"/>
    </source>
</evidence>